<dbReference type="Gene3D" id="3.40.50.720">
    <property type="entry name" value="NAD(P)-binding Rossmann-like Domain"/>
    <property type="match status" value="1"/>
</dbReference>
<evidence type="ECO:0000259" key="3">
    <source>
        <dbReference type="SMART" id="SM00829"/>
    </source>
</evidence>
<dbReference type="Pfam" id="PF08240">
    <property type="entry name" value="ADH_N"/>
    <property type="match status" value="1"/>
</dbReference>
<sequence length="351" mass="37807">MASSVPSTMKAITINGNKAKVSSGVPVPKMRPTYLLAKVDSIALNPTDWKHINGKRAAENGISGCDFSGTVVEVGSEVTKSFKPGDRIAGTTHGANYSQPEDGCFSEYAMVKGDLMVKLPDSLSFEAASTFPLGVSTVGQGLYQKAVKLNLPTDPAKDGASVLIYGGSSATGSLGIHPHNFDFVKSLGADSVYDYRESDCGKNINKDTNDSLKLVWDTISLESSAKICAEAMSSDTSGARYGSILPVKFPKEGVETTMTFMYTIFNDAFEKAGRTTPPVPEDFEFAKKFFDITEKLLHEGKLKTHPEKVGQDGLEGALQGMQDMKNDKVSGKKLVYRVRETPQDSKAEVEL</sequence>
<dbReference type="InterPro" id="IPR047122">
    <property type="entry name" value="Trans-enoyl_RdTase-like"/>
</dbReference>
<dbReference type="PANTHER" id="PTHR45348:SF2">
    <property type="entry name" value="ZINC-TYPE ALCOHOL DEHYDROGENASE-LIKE PROTEIN C2E1P3.01"/>
    <property type="match status" value="1"/>
</dbReference>
<comment type="similarity">
    <text evidence="1">Belongs to the zinc-containing alcohol dehydrogenase family.</text>
</comment>
<name>A0ABR0KMM0_9EURO</name>
<dbReference type="SUPFAM" id="SSF51735">
    <property type="entry name" value="NAD(P)-binding Rossmann-fold domains"/>
    <property type="match status" value="1"/>
</dbReference>
<dbReference type="Proteomes" id="UP001345013">
    <property type="component" value="Unassembled WGS sequence"/>
</dbReference>
<evidence type="ECO:0000256" key="1">
    <source>
        <dbReference type="ARBA" id="ARBA00008072"/>
    </source>
</evidence>
<protein>
    <recommendedName>
        <fullName evidence="3">Enoyl reductase (ER) domain-containing protein</fullName>
    </recommendedName>
</protein>
<keyword evidence="2" id="KW-0560">Oxidoreductase</keyword>
<dbReference type="SMART" id="SM00829">
    <property type="entry name" value="PKS_ER"/>
    <property type="match status" value="1"/>
</dbReference>
<dbReference type="InterPro" id="IPR013154">
    <property type="entry name" value="ADH-like_N"/>
</dbReference>
<evidence type="ECO:0000313" key="4">
    <source>
        <dbReference type="EMBL" id="KAK5100823.1"/>
    </source>
</evidence>
<dbReference type="Gene3D" id="3.90.180.10">
    <property type="entry name" value="Medium-chain alcohol dehydrogenases, catalytic domain"/>
    <property type="match status" value="1"/>
</dbReference>
<evidence type="ECO:0000313" key="5">
    <source>
        <dbReference type="Proteomes" id="UP001345013"/>
    </source>
</evidence>
<dbReference type="SUPFAM" id="SSF50129">
    <property type="entry name" value="GroES-like"/>
    <property type="match status" value="1"/>
</dbReference>
<dbReference type="PANTHER" id="PTHR45348">
    <property type="entry name" value="HYPOTHETICAL OXIDOREDUCTASE (EUROFUNG)"/>
    <property type="match status" value="1"/>
</dbReference>
<comment type="caution">
    <text evidence="4">The sequence shown here is derived from an EMBL/GenBank/DDBJ whole genome shotgun (WGS) entry which is preliminary data.</text>
</comment>
<dbReference type="InterPro" id="IPR036291">
    <property type="entry name" value="NAD(P)-bd_dom_sf"/>
</dbReference>
<dbReference type="InterPro" id="IPR020843">
    <property type="entry name" value="ER"/>
</dbReference>
<organism evidence="4 5">
    <name type="scientific">Lithohypha guttulata</name>
    <dbReference type="NCBI Taxonomy" id="1690604"/>
    <lineage>
        <taxon>Eukaryota</taxon>
        <taxon>Fungi</taxon>
        <taxon>Dikarya</taxon>
        <taxon>Ascomycota</taxon>
        <taxon>Pezizomycotina</taxon>
        <taxon>Eurotiomycetes</taxon>
        <taxon>Chaetothyriomycetidae</taxon>
        <taxon>Chaetothyriales</taxon>
        <taxon>Trichomeriaceae</taxon>
        <taxon>Lithohypha</taxon>
    </lineage>
</organism>
<keyword evidence="5" id="KW-1185">Reference proteome</keyword>
<dbReference type="CDD" id="cd08249">
    <property type="entry name" value="enoyl_reductase_like"/>
    <property type="match status" value="1"/>
</dbReference>
<evidence type="ECO:0000256" key="2">
    <source>
        <dbReference type="ARBA" id="ARBA00023002"/>
    </source>
</evidence>
<proteinExistence type="inferred from homology"/>
<reference evidence="4 5" key="1">
    <citation type="submission" date="2023-08" db="EMBL/GenBank/DDBJ databases">
        <title>Black Yeasts Isolated from many extreme environments.</title>
        <authorList>
            <person name="Coleine C."/>
            <person name="Stajich J.E."/>
            <person name="Selbmann L."/>
        </authorList>
    </citation>
    <scope>NUCLEOTIDE SEQUENCE [LARGE SCALE GENOMIC DNA]</scope>
    <source>
        <strain evidence="4 5">CCFEE 5885</strain>
    </source>
</reference>
<dbReference type="InterPro" id="IPR011032">
    <property type="entry name" value="GroES-like_sf"/>
</dbReference>
<gene>
    <name evidence="4" type="ORF">LTR24_000670</name>
</gene>
<dbReference type="EMBL" id="JAVRRG010000005">
    <property type="protein sequence ID" value="KAK5100823.1"/>
    <property type="molecule type" value="Genomic_DNA"/>
</dbReference>
<accession>A0ABR0KMM0</accession>
<feature type="domain" description="Enoyl reductase (ER)" evidence="3">
    <location>
        <begin position="7"/>
        <end position="335"/>
    </location>
</feature>